<dbReference type="Gene3D" id="3.30.1330.90">
    <property type="entry name" value="D-3-phosphoglycerate dehydrogenase, domain 3"/>
    <property type="match status" value="1"/>
</dbReference>
<evidence type="ECO:0000313" key="17">
    <source>
        <dbReference type="Proteomes" id="UP000002572"/>
    </source>
</evidence>
<dbReference type="InParanoid" id="E6W5Z3"/>
<proteinExistence type="inferred from homology"/>
<evidence type="ECO:0000256" key="2">
    <source>
        <dbReference type="ARBA" id="ARBA00005216"/>
    </source>
</evidence>
<comment type="catalytic activity">
    <reaction evidence="13">
        <text>(R)-2-hydroxyglutarate + NAD(+) = 2-oxoglutarate + NADH + H(+)</text>
        <dbReference type="Rhea" id="RHEA:49612"/>
        <dbReference type="ChEBI" id="CHEBI:15378"/>
        <dbReference type="ChEBI" id="CHEBI:15801"/>
        <dbReference type="ChEBI" id="CHEBI:16810"/>
        <dbReference type="ChEBI" id="CHEBI:57540"/>
        <dbReference type="ChEBI" id="CHEBI:57945"/>
        <dbReference type="EC" id="1.1.1.399"/>
    </reaction>
</comment>
<dbReference type="InterPro" id="IPR029752">
    <property type="entry name" value="D-isomer_DH_CS1"/>
</dbReference>
<dbReference type="SUPFAM" id="SSF55021">
    <property type="entry name" value="ACT-like"/>
    <property type="match status" value="1"/>
</dbReference>
<dbReference type="Gene3D" id="3.40.50.720">
    <property type="entry name" value="NAD(P)-binding Rossmann-like Domain"/>
    <property type="match status" value="2"/>
</dbReference>
<dbReference type="SUPFAM" id="SSF143548">
    <property type="entry name" value="Serine metabolism enzymes domain"/>
    <property type="match status" value="1"/>
</dbReference>
<evidence type="ECO:0000256" key="7">
    <source>
        <dbReference type="ARBA" id="ARBA00021582"/>
    </source>
</evidence>
<dbReference type="FunFam" id="3.40.50.720:FF:000203">
    <property type="entry name" value="D-3-phosphoglycerate dehydrogenase (SerA)"/>
    <property type="match status" value="1"/>
</dbReference>
<evidence type="ECO:0000256" key="6">
    <source>
        <dbReference type="ARBA" id="ARBA00013143"/>
    </source>
</evidence>
<dbReference type="InterPro" id="IPR045865">
    <property type="entry name" value="ACT-like_dom_sf"/>
</dbReference>
<dbReference type="STRING" id="653733.Selin_0175"/>
<dbReference type="Pfam" id="PF19304">
    <property type="entry name" value="PGDH_inter"/>
    <property type="match status" value="1"/>
</dbReference>
<dbReference type="InterPro" id="IPR006139">
    <property type="entry name" value="D-isomer_2_OHA_DH_cat_dom"/>
</dbReference>
<evidence type="ECO:0000259" key="15">
    <source>
        <dbReference type="PROSITE" id="PS51671"/>
    </source>
</evidence>
<dbReference type="UniPathway" id="UPA00135">
    <property type="reaction ID" value="UER00196"/>
</dbReference>
<evidence type="ECO:0000256" key="11">
    <source>
        <dbReference type="ARBA" id="ARBA00023027"/>
    </source>
</evidence>
<dbReference type="Pfam" id="PF02826">
    <property type="entry name" value="2-Hacid_dh_C"/>
    <property type="match status" value="1"/>
</dbReference>
<dbReference type="AlphaFoldDB" id="E6W5Z3"/>
<evidence type="ECO:0000256" key="3">
    <source>
        <dbReference type="ARBA" id="ARBA00005854"/>
    </source>
</evidence>
<evidence type="ECO:0000256" key="5">
    <source>
        <dbReference type="ARBA" id="ARBA00013001"/>
    </source>
</evidence>
<evidence type="ECO:0000256" key="13">
    <source>
        <dbReference type="ARBA" id="ARBA00048126"/>
    </source>
</evidence>
<evidence type="ECO:0000313" key="16">
    <source>
        <dbReference type="EMBL" id="ADU64932.1"/>
    </source>
</evidence>
<comment type="pathway">
    <text evidence="2">Amino-acid biosynthesis; L-serine biosynthesis; L-serine from 3-phospho-D-glycerate: step 1/3.</text>
</comment>
<dbReference type="HOGENOM" id="CLU_019796_8_1_0"/>
<dbReference type="CDD" id="cd12173">
    <property type="entry name" value="PGDH_4"/>
    <property type="match status" value="1"/>
</dbReference>
<dbReference type="KEGG" id="din:Selin_0175"/>
<dbReference type="Proteomes" id="UP000002572">
    <property type="component" value="Chromosome"/>
</dbReference>
<dbReference type="RefSeq" id="WP_013504821.1">
    <property type="nucleotide sequence ID" value="NC_014836.1"/>
</dbReference>
<dbReference type="SUPFAM" id="SSF52283">
    <property type="entry name" value="Formate/glycerate dehydrogenase catalytic domain-like"/>
    <property type="match status" value="1"/>
</dbReference>
<evidence type="ECO:0000256" key="8">
    <source>
        <dbReference type="ARBA" id="ARBA00022553"/>
    </source>
</evidence>
<dbReference type="EMBL" id="CP002432">
    <property type="protein sequence ID" value="ADU64932.1"/>
    <property type="molecule type" value="Genomic_DNA"/>
</dbReference>
<gene>
    <name evidence="16" type="ordered locus">Selin_0175</name>
</gene>
<dbReference type="SUPFAM" id="SSF51735">
    <property type="entry name" value="NAD(P)-binding Rossmann-fold domains"/>
    <property type="match status" value="1"/>
</dbReference>
<dbReference type="PANTHER" id="PTHR42938">
    <property type="entry name" value="FORMATE DEHYDROGENASE 1"/>
    <property type="match status" value="1"/>
</dbReference>
<dbReference type="PROSITE" id="PS00065">
    <property type="entry name" value="D_2_HYDROXYACID_DH_1"/>
    <property type="match status" value="1"/>
</dbReference>
<dbReference type="GO" id="GO:0051287">
    <property type="term" value="F:NAD binding"/>
    <property type="evidence" value="ECO:0007669"/>
    <property type="project" value="InterPro"/>
</dbReference>
<reference evidence="16 17" key="1">
    <citation type="submission" date="2010-12" db="EMBL/GenBank/DDBJ databases">
        <title>Complete sequence of Desulfurispirillum indicum S5.</title>
        <authorList>
            <consortium name="US DOE Joint Genome Institute"/>
            <person name="Lucas S."/>
            <person name="Copeland A."/>
            <person name="Lapidus A."/>
            <person name="Cheng J.-F."/>
            <person name="Goodwin L."/>
            <person name="Pitluck S."/>
            <person name="Chertkov O."/>
            <person name="Held B."/>
            <person name="Detter J.C."/>
            <person name="Han C."/>
            <person name="Tapia R."/>
            <person name="Land M."/>
            <person name="Hauser L."/>
            <person name="Kyrpides N."/>
            <person name="Ivanova N."/>
            <person name="Mikhailova N."/>
            <person name="Haggblom M."/>
            <person name="Rauschenbach I."/>
            <person name="Bini E."/>
            <person name="Woyke T."/>
        </authorList>
    </citation>
    <scope>NUCLEOTIDE SEQUENCE [LARGE SCALE GENOMIC DNA]</scope>
    <source>
        <strain evidence="17">ATCC BAA-1389 / DSM 22839 / S5</strain>
    </source>
</reference>
<dbReference type="InterPro" id="IPR002912">
    <property type="entry name" value="ACT_dom"/>
</dbReference>
<dbReference type="OrthoDB" id="9805416at2"/>
<dbReference type="CDD" id="cd04902">
    <property type="entry name" value="ACT_3PGDH-xct"/>
    <property type="match status" value="1"/>
</dbReference>
<evidence type="ECO:0000256" key="12">
    <source>
        <dbReference type="ARBA" id="ARBA00030455"/>
    </source>
</evidence>
<dbReference type="InterPro" id="IPR029009">
    <property type="entry name" value="ASB_dom_sf"/>
</dbReference>
<name>E6W5Z3_DESIS</name>
<dbReference type="EC" id="1.1.1.399" evidence="5"/>
<keyword evidence="10" id="KW-0560">Oxidoreductase</keyword>
<evidence type="ECO:0000256" key="10">
    <source>
        <dbReference type="ARBA" id="ARBA00023002"/>
    </source>
</evidence>
<sequence>MKIVVCDRLEAKATRKLQEKYDQVVLLESPDRQTIIEHSADADAIIVRSHTVIDRTIIENSPRLRVLGRAGSGSYNIDVEAASKRGIVVLHTPFISSTSTAELAIALLIGAARKLKEATADMAGGKWDRGALNGLELSGQTVGIIGYGNIGRKVAAITKAIGMEVLAYDPYVRYQQTESPVADLVSLDELLTRSTAVIVCCPRTPETAGMFNAALFARMRAGSLLVNVGHGQVVVEKDLIAALDSGHLFGAGLDVFEEEPTRRETAVVQHPRVYTTPHIGAATMKAQEGVCTDIVDKVIGFLDNGYISGSINLPVVDENTEVNIQGYIELAGKLASMVSQLDPATTRLCLQVNGKLAYSDTGALENRVAREFLLARRQEASDINARFLLDDQGISISLGKADQGSAFVNEVEVATDNYSLKGTLLADKFPRIVEVNEYKIEAVPQGTMLFFRNYDRPGVIGSLGRLLGEKNINVANMRLGFRGDDEAIAMVNIDTAVDAATLQEITRLDNIIDCFQLEFT</sequence>
<dbReference type="Pfam" id="PF01842">
    <property type="entry name" value="ACT"/>
    <property type="match status" value="1"/>
</dbReference>
<dbReference type="eggNOG" id="COG1052">
    <property type="taxonomic scope" value="Bacteria"/>
</dbReference>
<comment type="catalytic activity">
    <reaction evidence="14">
        <text>(2R)-3-phosphoglycerate + NAD(+) = 3-phosphooxypyruvate + NADH + H(+)</text>
        <dbReference type="Rhea" id="RHEA:12641"/>
        <dbReference type="ChEBI" id="CHEBI:15378"/>
        <dbReference type="ChEBI" id="CHEBI:18110"/>
        <dbReference type="ChEBI" id="CHEBI:57540"/>
        <dbReference type="ChEBI" id="CHEBI:57945"/>
        <dbReference type="ChEBI" id="CHEBI:58272"/>
        <dbReference type="EC" id="1.1.1.95"/>
    </reaction>
</comment>
<evidence type="ECO:0000256" key="9">
    <source>
        <dbReference type="ARBA" id="ARBA00022990"/>
    </source>
</evidence>
<evidence type="ECO:0000256" key="14">
    <source>
        <dbReference type="ARBA" id="ARBA00048731"/>
    </source>
</evidence>
<keyword evidence="17" id="KW-1185">Reference proteome</keyword>
<keyword evidence="11" id="KW-0520">NAD</keyword>
<evidence type="ECO:0000256" key="1">
    <source>
        <dbReference type="ARBA" id="ARBA00003800"/>
    </source>
</evidence>
<dbReference type="Gene3D" id="3.30.70.260">
    <property type="match status" value="1"/>
</dbReference>
<evidence type="ECO:0000256" key="4">
    <source>
        <dbReference type="ARBA" id="ARBA00011881"/>
    </source>
</evidence>
<dbReference type="GO" id="GO:0004617">
    <property type="term" value="F:phosphoglycerate dehydrogenase activity"/>
    <property type="evidence" value="ECO:0007669"/>
    <property type="project" value="UniProtKB-EC"/>
</dbReference>
<comment type="similarity">
    <text evidence="3">Belongs to the D-isomer specific 2-hydroxyacid dehydrogenase family.</text>
</comment>
<comment type="function">
    <text evidence="1">Catalyzes the reversible oxidation of 3-phospho-D-glycerate to 3-phosphonooxypyruvate, the first step of the phosphorylated L-serine biosynthesis pathway. Also catalyzes the reversible oxidation of 2-hydroxyglutarate to 2-oxoglutarate.</text>
</comment>
<dbReference type="InterPro" id="IPR006140">
    <property type="entry name" value="D-isomer_DH_NAD-bd"/>
</dbReference>
<organism evidence="16 17">
    <name type="scientific">Desulfurispirillum indicum (strain ATCC BAA-1389 / DSM 22839 / S5)</name>
    <dbReference type="NCBI Taxonomy" id="653733"/>
    <lineage>
        <taxon>Bacteria</taxon>
        <taxon>Pseudomonadati</taxon>
        <taxon>Chrysiogenota</taxon>
        <taxon>Chrysiogenia</taxon>
        <taxon>Chrysiogenales</taxon>
        <taxon>Chrysiogenaceae</taxon>
        <taxon>Desulfurispirillum</taxon>
    </lineage>
</organism>
<protein>
    <recommendedName>
        <fullName evidence="7">D-3-phosphoglycerate dehydrogenase</fullName>
        <ecNumber evidence="5">1.1.1.399</ecNumber>
        <ecNumber evidence="6">1.1.1.95</ecNumber>
    </recommendedName>
    <alternativeName>
        <fullName evidence="12">2-oxoglutarate reductase</fullName>
    </alternativeName>
</protein>
<dbReference type="PROSITE" id="PS51671">
    <property type="entry name" value="ACT"/>
    <property type="match status" value="1"/>
</dbReference>
<comment type="subunit">
    <text evidence="4">Homotetramer.</text>
</comment>
<dbReference type="EC" id="1.1.1.95" evidence="6"/>
<dbReference type="Pfam" id="PF00389">
    <property type="entry name" value="2-Hacid_dh"/>
    <property type="match status" value="1"/>
</dbReference>
<dbReference type="InterPro" id="IPR036291">
    <property type="entry name" value="NAD(P)-bd_dom_sf"/>
</dbReference>
<dbReference type="FunCoup" id="E6W5Z3">
    <property type="interactions" value="417"/>
</dbReference>
<dbReference type="InterPro" id="IPR045626">
    <property type="entry name" value="PGDH_ASB_dom"/>
</dbReference>
<accession>E6W5Z3</accession>
<keyword evidence="9" id="KW-0007">Acetylation</keyword>
<feature type="domain" description="ACT" evidence="15">
    <location>
        <begin position="448"/>
        <end position="520"/>
    </location>
</feature>
<dbReference type="PANTHER" id="PTHR42938:SF22">
    <property type="entry name" value="D-3-PHOSPHOGLYCERATE DEHYDROGENASE"/>
    <property type="match status" value="1"/>
</dbReference>
<keyword evidence="8" id="KW-0597">Phosphoprotein</keyword>